<proteinExistence type="predicted"/>
<comment type="caution">
    <text evidence="2">The sequence shown here is derived from an EMBL/GenBank/DDBJ whole genome shotgun (WGS) entry which is preliminary data.</text>
</comment>
<dbReference type="Pfam" id="PF09136">
    <property type="entry name" value="Glucodextran_B"/>
    <property type="match status" value="1"/>
</dbReference>
<organism evidence="2 3">
    <name type="scientific">Candidatus Gottesmanbacteria bacterium RBG_16_38_7b</name>
    <dbReference type="NCBI Taxonomy" id="1798372"/>
    <lineage>
        <taxon>Bacteria</taxon>
        <taxon>Candidatus Gottesmaniibacteriota</taxon>
    </lineage>
</organism>
<protein>
    <recommendedName>
        <fullName evidence="4">HTH cro/C1-type domain-containing protein</fullName>
    </recommendedName>
</protein>
<name>A0A1F5YEP3_9BACT</name>
<gene>
    <name evidence="2" type="ORF">A2153_04135</name>
</gene>
<sequence>MRTVGEILKKERLNKKLSFEEIEAKIRIRKKYLQAIEENEWQKLPSLAYIKGFINNYSRFLNLDPNETLAVFRRHYKYEEKDDVLPSGVSAPLNEPVIRLTPQSVFLLLTSLFIIIFFINLFFQYRSIISPPSLIVERPSEGEVLNTETMEVKGKTDPDAVIEINKKRITLNDKGEFSTTFLLQPGINTVIIESISKHGKKNTITRTVSVETDSD</sequence>
<evidence type="ECO:0000256" key="1">
    <source>
        <dbReference type="SAM" id="Phobius"/>
    </source>
</evidence>
<dbReference type="Gene3D" id="2.60.40.10">
    <property type="entry name" value="Immunoglobulins"/>
    <property type="match status" value="1"/>
</dbReference>
<dbReference type="EMBL" id="MFJB01000092">
    <property type="protein sequence ID" value="OGF98650.1"/>
    <property type="molecule type" value="Genomic_DNA"/>
</dbReference>
<dbReference type="AlphaFoldDB" id="A0A1F5YEP3"/>
<evidence type="ECO:0000313" key="2">
    <source>
        <dbReference type="EMBL" id="OGF98650.1"/>
    </source>
</evidence>
<dbReference type="InterPro" id="IPR010982">
    <property type="entry name" value="Lambda_DNA-bd_dom_sf"/>
</dbReference>
<dbReference type="PANTHER" id="PTHR34475:SF1">
    <property type="entry name" value="CYTOSKELETON PROTEIN RODZ"/>
    <property type="match status" value="1"/>
</dbReference>
<dbReference type="InterPro" id="IPR013783">
    <property type="entry name" value="Ig-like_fold"/>
</dbReference>
<dbReference type="PANTHER" id="PTHR34475">
    <property type="match status" value="1"/>
</dbReference>
<evidence type="ECO:0000313" key="3">
    <source>
        <dbReference type="Proteomes" id="UP000177396"/>
    </source>
</evidence>
<dbReference type="Gene3D" id="1.10.260.40">
    <property type="entry name" value="lambda repressor-like DNA-binding domains"/>
    <property type="match status" value="1"/>
</dbReference>
<evidence type="ECO:0008006" key="4">
    <source>
        <dbReference type="Google" id="ProtNLM"/>
    </source>
</evidence>
<reference evidence="2 3" key="1">
    <citation type="journal article" date="2016" name="Nat. Commun.">
        <title>Thousands of microbial genomes shed light on interconnected biogeochemical processes in an aquifer system.</title>
        <authorList>
            <person name="Anantharaman K."/>
            <person name="Brown C.T."/>
            <person name="Hug L.A."/>
            <person name="Sharon I."/>
            <person name="Castelle C.J."/>
            <person name="Probst A.J."/>
            <person name="Thomas B.C."/>
            <person name="Singh A."/>
            <person name="Wilkins M.J."/>
            <person name="Karaoz U."/>
            <person name="Brodie E.L."/>
            <person name="Williams K.H."/>
            <person name="Hubbard S.S."/>
            <person name="Banfield J.F."/>
        </authorList>
    </citation>
    <scope>NUCLEOTIDE SEQUENCE [LARGE SCALE GENOMIC DNA]</scope>
</reference>
<keyword evidence="1" id="KW-1133">Transmembrane helix</keyword>
<dbReference type="Proteomes" id="UP000177396">
    <property type="component" value="Unassembled WGS sequence"/>
</dbReference>
<keyword evidence="1" id="KW-0812">Transmembrane</keyword>
<keyword evidence="1" id="KW-0472">Membrane</keyword>
<dbReference type="GO" id="GO:0003677">
    <property type="term" value="F:DNA binding"/>
    <property type="evidence" value="ECO:0007669"/>
    <property type="project" value="InterPro"/>
</dbReference>
<feature type="transmembrane region" description="Helical" evidence="1">
    <location>
        <begin position="105"/>
        <end position="123"/>
    </location>
</feature>
<accession>A0A1F5YEP3</accession>
<dbReference type="InterPro" id="IPR050400">
    <property type="entry name" value="Bact_Cytoskel_RodZ"/>
</dbReference>
<dbReference type="Pfam" id="PF13413">
    <property type="entry name" value="HTH_25"/>
    <property type="match status" value="1"/>
</dbReference>